<dbReference type="Proteomes" id="UP000279259">
    <property type="component" value="Unassembled WGS sequence"/>
</dbReference>
<name>A0A427YPA7_9TREE</name>
<accession>A0A427YPA7</accession>
<dbReference type="AlphaFoldDB" id="A0A427YPA7"/>
<protein>
    <submittedName>
        <fullName evidence="2">Uncharacterized protein</fullName>
    </submittedName>
</protein>
<organism evidence="2 3">
    <name type="scientific">Saitozyma podzolica</name>
    <dbReference type="NCBI Taxonomy" id="1890683"/>
    <lineage>
        <taxon>Eukaryota</taxon>
        <taxon>Fungi</taxon>
        <taxon>Dikarya</taxon>
        <taxon>Basidiomycota</taxon>
        <taxon>Agaricomycotina</taxon>
        <taxon>Tremellomycetes</taxon>
        <taxon>Tremellales</taxon>
        <taxon>Trimorphomycetaceae</taxon>
        <taxon>Saitozyma</taxon>
    </lineage>
</organism>
<keyword evidence="3" id="KW-1185">Reference proteome</keyword>
<feature type="region of interest" description="Disordered" evidence="1">
    <location>
        <begin position="281"/>
        <end position="325"/>
    </location>
</feature>
<reference evidence="2 3" key="1">
    <citation type="submission" date="2018-11" db="EMBL/GenBank/DDBJ databases">
        <title>Genome sequence of Saitozyma podzolica DSM 27192.</title>
        <authorList>
            <person name="Aliyu H."/>
            <person name="Gorte O."/>
            <person name="Ochsenreither K."/>
        </authorList>
    </citation>
    <scope>NUCLEOTIDE SEQUENCE [LARGE SCALE GENOMIC DNA]</scope>
    <source>
        <strain evidence="2 3">DSM 27192</strain>
    </source>
</reference>
<proteinExistence type="predicted"/>
<evidence type="ECO:0000313" key="2">
    <source>
        <dbReference type="EMBL" id="RSH92944.1"/>
    </source>
</evidence>
<dbReference type="EMBL" id="RSCD01000005">
    <property type="protein sequence ID" value="RSH92944.1"/>
    <property type="molecule type" value="Genomic_DNA"/>
</dbReference>
<evidence type="ECO:0000256" key="1">
    <source>
        <dbReference type="SAM" id="MobiDB-lite"/>
    </source>
</evidence>
<comment type="caution">
    <text evidence="2">The sequence shown here is derived from an EMBL/GenBank/DDBJ whole genome shotgun (WGS) entry which is preliminary data.</text>
</comment>
<gene>
    <name evidence="2" type="ORF">EHS25_008390</name>
</gene>
<dbReference type="OrthoDB" id="10329190at2759"/>
<evidence type="ECO:0000313" key="3">
    <source>
        <dbReference type="Proteomes" id="UP000279259"/>
    </source>
</evidence>
<sequence>MPFDIPSAQSPFTQHERQSRSLTHLAVKLAVRKCRLLSQPSPMRSITMVMRSDKVMLMTYSEIPVSIVQQQTGTPHGLDGPGGWPVESASKLDSSSIDKVVRSVTGFLGNTMDYETKQFAAFRRHHSRVSLNPSGSLFSLRMAGNGEIPGEALRLGGEATDEQSIQASLREWLASEVDPASQLEIHLRSNYAWDDDESWTPTARVPVHWDIRSSNRYNRSYSWSKDQAPDAVVTVSITPSAEGTAGSEKLQSWRLARLTTQVGVVVEIQQRAIRLLEEASEAHVDGQESDGEDEPALSGSDTWSDLGDRCEALEPSLEEPHGEDD</sequence>